<sequence>MASQAGPSRRMYHRESYGIQSSSFLFNAAAYGIPKQRADRPQRKRESSPWHKRMMLAPLTDFLMGIPPPSASRGAKTDEADDEPQLPSSLSYLHGKGLQSTIRYHGRIVKTRLQSKQVGEDAYFLKDDALGIADGVGGWASNAHADPALFSRLLMHFCYDELSKLDELQHHAWAGDTSEALTEWFNCDPVEIMQVAWERCVRASKREGILGSATALLAVLRGDELRVANMGDCVLVLIRNKEMIFRSAEQQHSFNYPVQLGMMDATVESVTLASALCLHRDGMLPDGADDLALPDVNEKMSRYIQSYDANHDNPHYDSPRHDAGIWGLKVQPGDLVIMASDGLFDNLFDDDILETVLSVMDNRGSSDLEHDPDLPHAMARALCDRARNIMEDPRGIVSPFQQHANEEGIYYVGGKNDDVTVLIGVVTEHEALGTDPYDMERPPNDA</sequence>
<dbReference type="Pfam" id="PF00481">
    <property type="entry name" value="PP2C"/>
    <property type="match status" value="1"/>
</dbReference>
<evidence type="ECO:0000256" key="2">
    <source>
        <dbReference type="SAM" id="MobiDB-lite"/>
    </source>
</evidence>
<name>A0AAF0J6V4_9BASI</name>
<dbReference type="Proteomes" id="UP001213623">
    <property type="component" value="Chromosome 2"/>
</dbReference>
<evidence type="ECO:0000313" key="4">
    <source>
        <dbReference type="EMBL" id="WFD26380.1"/>
    </source>
</evidence>
<evidence type="ECO:0000256" key="1">
    <source>
        <dbReference type="RuleBase" id="RU366020"/>
    </source>
</evidence>
<protein>
    <recommendedName>
        <fullName evidence="1">Protein phosphatase</fullName>
        <ecNumber evidence="1">3.1.3.16</ecNumber>
    </recommendedName>
</protein>
<comment type="cofactor">
    <cofactor evidence="1">
        <name>Mg(2+)</name>
        <dbReference type="ChEBI" id="CHEBI:18420"/>
    </cofactor>
</comment>
<dbReference type="GO" id="GO:0046872">
    <property type="term" value="F:metal ion binding"/>
    <property type="evidence" value="ECO:0007669"/>
    <property type="project" value="UniProtKB-UniRule"/>
</dbReference>
<dbReference type="PANTHER" id="PTHR12320:SF84">
    <property type="entry name" value="PROTEIN PHOSPHATASE"/>
    <property type="match status" value="1"/>
</dbReference>
<dbReference type="SUPFAM" id="SSF81606">
    <property type="entry name" value="PP2C-like"/>
    <property type="match status" value="1"/>
</dbReference>
<dbReference type="PROSITE" id="PS51746">
    <property type="entry name" value="PPM_2"/>
    <property type="match status" value="1"/>
</dbReference>
<keyword evidence="1" id="KW-0460">Magnesium</keyword>
<dbReference type="SMART" id="SM00331">
    <property type="entry name" value="PP2C_SIG"/>
    <property type="match status" value="1"/>
</dbReference>
<comment type="catalytic activity">
    <reaction evidence="1">
        <text>O-phospho-L-seryl-[protein] + H2O = L-seryl-[protein] + phosphate</text>
        <dbReference type="Rhea" id="RHEA:20629"/>
        <dbReference type="Rhea" id="RHEA-COMP:9863"/>
        <dbReference type="Rhea" id="RHEA-COMP:11604"/>
        <dbReference type="ChEBI" id="CHEBI:15377"/>
        <dbReference type="ChEBI" id="CHEBI:29999"/>
        <dbReference type="ChEBI" id="CHEBI:43474"/>
        <dbReference type="ChEBI" id="CHEBI:83421"/>
        <dbReference type="EC" id="3.1.3.16"/>
    </reaction>
</comment>
<keyword evidence="1 4" id="KW-0378">Hydrolase</keyword>
<comment type="catalytic activity">
    <reaction evidence="1">
        <text>O-phospho-L-threonyl-[protein] + H2O = L-threonyl-[protein] + phosphate</text>
        <dbReference type="Rhea" id="RHEA:47004"/>
        <dbReference type="Rhea" id="RHEA-COMP:11060"/>
        <dbReference type="Rhea" id="RHEA-COMP:11605"/>
        <dbReference type="ChEBI" id="CHEBI:15377"/>
        <dbReference type="ChEBI" id="CHEBI:30013"/>
        <dbReference type="ChEBI" id="CHEBI:43474"/>
        <dbReference type="ChEBI" id="CHEBI:61977"/>
        <dbReference type="EC" id="3.1.3.16"/>
    </reaction>
</comment>
<dbReference type="AlphaFoldDB" id="A0AAF0J6V4"/>
<reference evidence="4" key="1">
    <citation type="submission" date="2023-03" db="EMBL/GenBank/DDBJ databases">
        <title>Mating type loci evolution in Malassezia.</title>
        <authorList>
            <person name="Coelho M.A."/>
        </authorList>
    </citation>
    <scope>NUCLEOTIDE SEQUENCE</scope>
    <source>
        <strain evidence="4">CBS 9557</strain>
    </source>
</reference>
<dbReference type="FunFam" id="3.60.40.10:FF:000130">
    <property type="entry name" value="Related to PTC7-type 2C protein phosphatase"/>
    <property type="match status" value="1"/>
</dbReference>
<dbReference type="EMBL" id="CP119893">
    <property type="protein sequence ID" value="WFD26380.1"/>
    <property type="molecule type" value="Genomic_DNA"/>
</dbReference>
<dbReference type="InterPro" id="IPR039123">
    <property type="entry name" value="PPTC7"/>
</dbReference>
<feature type="domain" description="PPM-type phosphatase" evidence="3">
    <location>
        <begin position="107"/>
        <end position="426"/>
    </location>
</feature>
<organism evidence="4 5">
    <name type="scientific">Malassezia nana</name>
    <dbReference type="NCBI Taxonomy" id="180528"/>
    <lineage>
        <taxon>Eukaryota</taxon>
        <taxon>Fungi</taxon>
        <taxon>Dikarya</taxon>
        <taxon>Basidiomycota</taxon>
        <taxon>Ustilaginomycotina</taxon>
        <taxon>Malasseziomycetes</taxon>
        <taxon>Malasseziales</taxon>
        <taxon>Malasseziaceae</taxon>
        <taxon>Malassezia</taxon>
    </lineage>
</organism>
<dbReference type="PANTHER" id="PTHR12320">
    <property type="entry name" value="PROTEIN PHOSPHATASE 2C"/>
    <property type="match status" value="1"/>
</dbReference>
<comment type="similarity">
    <text evidence="1">Belongs to the PP2C family.</text>
</comment>
<keyword evidence="5" id="KW-1185">Reference proteome</keyword>
<proteinExistence type="inferred from homology"/>
<feature type="region of interest" description="Disordered" evidence="2">
    <location>
        <begin position="67"/>
        <end position="90"/>
    </location>
</feature>
<keyword evidence="1" id="KW-0904">Protein phosphatase</keyword>
<keyword evidence="1" id="KW-0479">Metal-binding</keyword>
<dbReference type="InterPro" id="IPR036457">
    <property type="entry name" value="PPM-type-like_dom_sf"/>
</dbReference>
<dbReference type="EC" id="3.1.3.16" evidence="1"/>
<dbReference type="GO" id="GO:0004722">
    <property type="term" value="F:protein serine/threonine phosphatase activity"/>
    <property type="evidence" value="ECO:0007669"/>
    <property type="project" value="UniProtKB-EC"/>
</dbReference>
<evidence type="ECO:0000259" key="3">
    <source>
        <dbReference type="PROSITE" id="PS51746"/>
    </source>
</evidence>
<keyword evidence="1" id="KW-0464">Manganese</keyword>
<accession>A0AAF0J6V4</accession>
<comment type="cofactor">
    <cofactor evidence="1">
        <name>Mn(2+)</name>
        <dbReference type="ChEBI" id="CHEBI:29035"/>
    </cofactor>
</comment>
<dbReference type="Gene3D" id="3.60.40.10">
    <property type="entry name" value="PPM-type phosphatase domain"/>
    <property type="match status" value="1"/>
</dbReference>
<dbReference type="InterPro" id="IPR001932">
    <property type="entry name" value="PPM-type_phosphatase-like_dom"/>
</dbReference>
<gene>
    <name evidence="4" type="ORF">MNAN1_001359</name>
</gene>
<dbReference type="SMART" id="SM00332">
    <property type="entry name" value="PP2Cc"/>
    <property type="match status" value="1"/>
</dbReference>
<evidence type="ECO:0000313" key="5">
    <source>
        <dbReference type="Proteomes" id="UP001213623"/>
    </source>
</evidence>